<dbReference type="GO" id="GO:0070072">
    <property type="term" value="P:vacuolar proton-transporting V-type ATPase complex assembly"/>
    <property type="evidence" value="ECO:0007669"/>
    <property type="project" value="InterPro"/>
</dbReference>
<evidence type="ECO:0000256" key="1">
    <source>
        <dbReference type="ARBA" id="ARBA00004477"/>
    </source>
</evidence>
<feature type="compositionally biased region" description="Basic and acidic residues" evidence="6">
    <location>
        <begin position="234"/>
        <end position="245"/>
    </location>
</feature>
<feature type="compositionally biased region" description="Low complexity" evidence="6">
    <location>
        <begin position="311"/>
        <end position="321"/>
    </location>
</feature>
<keyword evidence="4 7" id="KW-1133">Transmembrane helix</keyword>
<feature type="compositionally biased region" description="Basic and acidic residues" evidence="6">
    <location>
        <begin position="39"/>
        <end position="48"/>
    </location>
</feature>
<dbReference type="Pfam" id="PF11712">
    <property type="entry name" value="Vma12"/>
    <property type="match status" value="1"/>
</dbReference>
<dbReference type="Proteomes" id="UP001187734">
    <property type="component" value="Unassembled WGS sequence"/>
</dbReference>
<evidence type="ECO:0000256" key="7">
    <source>
        <dbReference type="SAM" id="Phobius"/>
    </source>
</evidence>
<evidence type="ECO:0000313" key="10">
    <source>
        <dbReference type="Proteomes" id="UP001187734"/>
    </source>
</evidence>
<accession>A0AAE8SCH6</accession>
<feature type="domain" description="N-acetyltransferase ESCO zinc-finger" evidence="8">
    <location>
        <begin position="413"/>
        <end position="450"/>
    </location>
</feature>
<protein>
    <recommendedName>
        <fullName evidence="8">N-acetyltransferase ESCO zinc-finger domain-containing protein</fullName>
    </recommendedName>
</protein>
<feature type="compositionally biased region" description="Pro residues" evidence="6">
    <location>
        <begin position="330"/>
        <end position="339"/>
    </location>
</feature>
<feature type="compositionally biased region" description="Basic residues" evidence="6">
    <location>
        <begin position="222"/>
        <end position="233"/>
    </location>
</feature>
<dbReference type="PANTHER" id="PTHR31394">
    <property type="entry name" value="TRANSMEMBRANE PROTEIN 199"/>
    <property type="match status" value="1"/>
</dbReference>
<evidence type="ECO:0000256" key="5">
    <source>
        <dbReference type="ARBA" id="ARBA00023136"/>
    </source>
</evidence>
<gene>
    <name evidence="9" type="ORF">FTOL_00290</name>
</gene>
<dbReference type="GO" id="GO:0005789">
    <property type="term" value="C:endoplasmic reticulum membrane"/>
    <property type="evidence" value="ECO:0007669"/>
    <property type="project" value="UniProtKB-SubCell"/>
</dbReference>
<feature type="transmembrane region" description="Helical" evidence="7">
    <location>
        <begin position="164"/>
        <end position="186"/>
    </location>
</feature>
<evidence type="ECO:0000256" key="2">
    <source>
        <dbReference type="ARBA" id="ARBA00022692"/>
    </source>
</evidence>
<comment type="caution">
    <text evidence="9">The sequence shown here is derived from an EMBL/GenBank/DDBJ whole genome shotgun (WGS) entry which is preliminary data.</text>
</comment>
<name>A0AAE8SCH6_9HYPO</name>
<evidence type="ECO:0000259" key="8">
    <source>
        <dbReference type="Pfam" id="PF13878"/>
    </source>
</evidence>
<dbReference type="InterPro" id="IPR028005">
    <property type="entry name" value="AcTrfase_ESCO_Znf_dom"/>
</dbReference>
<dbReference type="EMBL" id="ONZP01000012">
    <property type="protein sequence ID" value="SPJ70562.1"/>
    <property type="molecule type" value="Genomic_DNA"/>
</dbReference>
<evidence type="ECO:0000256" key="4">
    <source>
        <dbReference type="ARBA" id="ARBA00022989"/>
    </source>
</evidence>
<feature type="region of interest" description="Disordered" evidence="6">
    <location>
        <begin position="1"/>
        <end position="50"/>
    </location>
</feature>
<feature type="compositionally biased region" description="Basic and acidic residues" evidence="6">
    <location>
        <begin position="20"/>
        <end position="31"/>
    </location>
</feature>
<dbReference type="PANTHER" id="PTHR31394:SF1">
    <property type="entry name" value="TRANSMEMBRANE PROTEIN 199"/>
    <property type="match status" value="1"/>
</dbReference>
<comment type="subcellular location">
    <subcellularLocation>
        <location evidence="1">Endoplasmic reticulum membrane</location>
        <topology evidence="1">Multi-pass membrane protein</topology>
    </subcellularLocation>
</comment>
<reference evidence="9" key="1">
    <citation type="submission" date="2018-03" db="EMBL/GenBank/DDBJ databases">
        <authorList>
            <person name="Guldener U."/>
        </authorList>
    </citation>
    <scope>NUCLEOTIDE SEQUENCE</scope>
</reference>
<keyword evidence="10" id="KW-1185">Reference proteome</keyword>
<keyword evidence="2 7" id="KW-0812">Transmembrane</keyword>
<feature type="compositionally biased region" description="Low complexity" evidence="6">
    <location>
        <begin position="252"/>
        <end position="262"/>
    </location>
</feature>
<keyword evidence="3" id="KW-0256">Endoplasmic reticulum</keyword>
<feature type="region of interest" description="Disordered" evidence="6">
    <location>
        <begin position="215"/>
        <end position="269"/>
    </location>
</feature>
<proteinExistence type="predicted"/>
<keyword evidence="5 7" id="KW-0472">Membrane</keyword>
<feature type="compositionally biased region" description="Low complexity" evidence="6">
    <location>
        <begin position="7"/>
        <end position="18"/>
    </location>
</feature>
<evidence type="ECO:0000256" key="3">
    <source>
        <dbReference type="ARBA" id="ARBA00022824"/>
    </source>
</evidence>
<organism evidence="9 10">
    <name type="scientific">Fusarium torulosum</name>
    <dbReference type="NCBI Taxonomy" id="33205"/>
    <lineage>
        <taxon>Eukaryota</taxon>
        <taxon>Fungi</taxon>
        <taxon>Dikarya</taxon>
        <taxon>Ascomycota</taxon>
        <taxon>Pezizomycotina</taxon>
        <taxon>Sordariomycetes</taxon>
        <taxon>Hypocreomycetidae</taxon>
        <taxon>Hypocreales</taxon>
        <taxon>Nectriaceae</taxon>
        <taxon>Fusarium</taxon>
    </lineage>
</organism>
<dbReference type="AlphaFoldDB" id="A0AAE8SCH6"/>
<dbReference type="Pfam" id="PF13878">
    <property type="entry name" value="zf-C2H2_3"/>
    <property type="match status" value="1"/>
</dbReference>
<feature type="region of interest" description="Disordered" evidence="6">
    <location>
        <begin position="303"/>
        <end position="403"/>
    </location>
</feature>
<evidence type="ECO:0000256" key="6">
    <source>
        <dbReference type="SAM" id="MobiDB-lite"/>
    </source>
</evidence>
<evidence type="ECO:0000313" key="9">
    <source>
        <dbReference type="EMBL" id="SPJ70562.1"/>
    </source>
</evidence>
<sequence length="466" mass="51107">MTPSIVEALATAEAPETPQIEDHDSEAKSKEPSQSSKEPSLEDPERGKPISHGQIVELWKRLKAQSNANYTLEQLLRGASVYIPPPPPKPEPSPQYKALMARLRRDEEARSYERMINPVPQQETFKDRFPYSAAGFAEANRPTSAADIGDEDIAMEEVHKQVTLIINFLVSIAGVAGTLWVTARWWSLSSRLFLTMGGSILVAIAEVVVYNASSSPALSGRPRAKPLRTYGKRSIRDDSPKESSTKKRRISSEATSLETSASKNTDTIAQPLQKIVAEETKDATESTTNTDKLTANPAKKGSIMSFFKPIPSSSSTAASSPKSDELQPETTPPSSPPQPARTETRKKPRLLRFRGTSLPVLDDKNTEDDQGELAEAGDSSARPALRESSLNRESSTGDIKAGKKAKAKLSTVQTTLNLSAQAAFSECKICNTVWNPLYPDDVKFHTKQHAAVLRARRKEKEKENDL</sequence>
<dbReference type="InterPro" id="IPR021013">
    <property type="entry name" value="ATPase_Vma12"/>
</dbReference>